<dbReference type="SUPFAM" id="SSF51905">
    <property type="entry name" value="FAD/NAD(P)-binding domain"/>
    <property type="match status" value="1"/>
</dbReference>
<gene>
    <name evidence="3" type="ORF">KGM_211239</name>
</gene>
<dbReference type="GO" id="GO:0005739">
    <property type="term" value="C:mitochondrion"/>
    <property type="evidence" value="ECO:0007669"/>
    <property type="project" value="TreeGrafter"/>
</dbReference>
<keyword evidence="3" id="KW-0503">Monooxygenase</keyword>
<sequence>MGVQYLSWNYDQMGVVATVRLAESTDNTTAWQRFLPTGPVALLPLNSDYSSLVWSTTHENAKQLLNMPEENFIDSLNDALVTNKLNFSLSAMHHKLTFSIGRCEMLTPPPSQTAVSTTFGAYIPYKQFQGRSTNLVLYAGNICMCVDAAHRVHPLAGQGVNLGFGDVKDLTDFLSDALYGGLDVSHNDWLEKYESARQRHNVPMQLAVDALYRLYGADLPPVVLARSVGLQLTNAIHPLKPAHTESGQEFRVPHSAFIRIYRVYNNNAHRGQSDRGGQSRTSRSKSSFPAKTGNAGNAAMSELANTEKLIELVKERSLLYDLSNIDYKNRDKKAEAWLEIATEMGFGESKVWITKWKSLRDNYNKYKKNNESSTGQAYKKYKSWPWASQLRFLDDFNIKRQTESISQRSPANNHTSVTSDTENSTMNETEITTHSEVSVYATESSNQLTRKRIKTSADPSDCDKILEYLKNKNETKAKMDGVNLFFLSYAQTFKTFPPRMQSMVKLEMASLFARYELQLAEGSDASASRVEEVEAAELHKNNNSSSDDELSSDMLHVQRPK</sequence>
<dbReference type="Pfam" id="PF10545">
    <property type="entry name" value="MADF_DNA_bdg"/>
    <property type="match status" value="1"/>
</dbReference>
<evidence type="ECO:0000259" key="2">
    <source>
        <dbReference type="PROSITE" id="PS51029"/>
    </source>
</evidence>
<name>A0A212FEZ1_DANPL</name>
<dbReference type="InterPro" id="IPR018168">
    <property type="entry name" value="Ubi_Hdrlase_CS"/>
</dbReference>
<dbReference type="GO" id="GO:0004497">
    <property type="term" value="F:monooxygenase activity"/>
    <property type="evidence" value="ECO:0007669"/>
    <property type="project" value="UniProtKB-KW"/>
</dbReference>
<organism evidence="3 4">
    <name type="scientific">Danaus plexippus plexippus</name>
    <dbReference type="NCBI Taxonomy" id="278856"/>
    <lineage>
        <taxon>Eukaryota</taxon>
        <taxon>Metazoa</taxon>
        <taxon>Ecdysozoa</taxon>
        <taxon>Arthropoda</taxon>
        <taxon>Hexapoda</taxon>
        <taxon>Insecta</taxon>
        <taxon>Pterygota</taxon>
        <taxon>Neoptera</taxon>
        <taxon>Endopterygota</taxon>
        <taxon>Lepidoptera</taxon>
        <taxon>Glossata</taxon>
        <taxon>Ditrysia</taxon>
        <taxon>Papilionoidea</taxon>
        <taxon>Nymphalidae</taxon>
        <taxon>Danainae</taxon>
        <taxon>Danaini</taxon>
        <taxon>Danaina</taxon>
        <taxon>Danaus</taxon>
        <taxon>Danaus</taxon>
    </lineage>
</organism>
<dbReference type="InterPro" id="IPR051205">
    <property type="entry name" value="UbiH/COQ6_monooxygenase"/>
</dbReference>
<dbReference type="Proteomes" id="UP000007151">
    <property type="component" value="Unassembled WGS sequence"/>
</dbReference>
<dbReference type="AlphaFoldDB" id="A0A212FEZ1"/>
<evidence type="ECO:0000313" key="4">
    <source>
        <dbReference type="Proteomes" id="UP000007151"/>
    </source>
</evidence>
<feature type="region of interest" description="Disordered" evidence="1">
    <location>
        <begin position="523"/>
        <end position="561"/>
    </location>
</feature>
<keyword evidence="3" id="KW-0830">Ubiquinone</keyword>
<comment type="caution">
    <text evidence="3">The sequence shown here is derived from an EMBL/GenBank/DDBJ whole genome shotgun (WGS) entry which is preliminary data.</text>
</comment>
<evidence type="ECO:0000256" key="1">
    <source>
        <dbReference type="SAM" id="MobiDB-lite"/>
    </source>
</evidence>
<dbReference type="Gene3D" id="3.50.50.60">
    <property type="entry name" value="FAD/NAD(P)-binding domain"/>
    <property type="match status" value="1"/>
</dbReference>
<dbReference type="eggNOG" id="ENOG502S810">
    <property type="taxonomic scope" value="Eukaryota"/>
</dbReference>
<dbReference type="PANTHER" id="PTHR43876:SF7">
    <property type="entry name" value="UBIQUINONE BIOSYNTHESIS MONOOXYGENASE COQ6, MITOCHONDRIAL"/>
    <property type="match status" value="1"/>
</dbReference>
<dbReference type="Gene3D" id="3.30.9.10">
    <property type="entry name" value="D-Amino Acid Oxidase, subunit A, domain 2"/>
    <property type="match status" value="1"/>
</dbReference>
<dbReference type="InterPro" id="IPR006578">
    <property type="entry name" value="MADF-dom"/>
</dbReference>
<dbReference type="InterPro" id="IPR002938">
    <property type="entry name" value="FAD-bd"/>
</dbReference>
<dbReference type="PROSITE" id="PS01304">
    <property type="entry name" value="UBIH"/>
    <property type="match status" value="1"/>
</dbReference>
<keyword evidence="4" id="KW-1185">Reference proteome</keyword>
<dbReference type="STRING" id="278856.A0A212FEZ1"/>
<reference evidence="3 4" key="1">
    <citation type="journal article" date="2011" name="Cell">
        <title>The monarch butterfly genome yields insights into long-distance migration.</title>
        <authorList>
            <person name="Zhan S."/>
            <person name="Merlin C."/>
            <person name="Boore J.L."/>
            <person name="Reppert S.M."/>
        </authorList>
    </citation>
    <scope>NUCLEOTIDE SEQUENCE [LARGE SCALE GENOMIC DNA]</scope>
    <source>
        <strain evidence="3">F-2</strain>
    </source>
</reference>
<feature type="region of interest" description="Disordered" evidence="1">
    <location>
        <begin position="268"/>
        <end position="297"/>
    </location>
</feature>
<dbReference type="GO" id="GO:0071949">
    <property type="term" value="F:FAD binding"/>
    <property type="evidence" value="ECO:0007669"/>
    <property type="project" value="InterPro"/>
</dbReference>
<dbReference type="EMBL" id="AGBW02008891">
    <property type="protein sequence ID" value="OWR52290.1"/>
    <property type="molecule type" value="Genomic_DNA"/>
</dbReference>
<dbReference type="InterPro" id="IPR036188">
    <property type="entry name" value="FAD/NAD-bd_sf"/>
</dbReference>
<dbReference type="PANTHER" id="PTHR43876">
    <property type="entry name" value="UBIQUINONE BIOSYNTHESIS MONOOXYGENASE COQ6, MITOCHONDRIAL"/>
    <property type="match status" value="1"/>
</dbReference>
<feature type="compositionally biased region" description="Polar residues" evidence="1">
    <location>
        <begin position="268"/>
        <end position="289"/>
    </location>
</feature>
<feature type="domain" description="MADF" evidence="2">
    <location>
        <begin position="308"/>
        <end position="398"/>
    </location>
</feature>
<dbReference type="SMART" id="SM00595">
    <property type="entry name" value="MADF"/>
    <property type="match status" value="1"/>
</dbReference>
<dbReference type="Pfam" id="PF01494">
    <property type="entry name" value="FAD_binding_3"/>
    <property type="match status" value="1"/>
</dbReference>
<feature type="region of interest" description="Disordered" evidence="1">
    <location>
        <begin position="403"/>
        <end position="443"/>
    </location>
</feature>
<feature type="compositionally biased region" description="Basic and acidic residues" evidence="1">
    <location>
        <begin position="529"/>
        <end position="540"/>
    </location>
</feature>
<evidence type="ECO:0000313" key="3">
    <source>
        <dbReference type="EMBL" id="OWR52290.1"/>
    </source>
</evidence>
<dbReference type="InParanoid" id="A0A212FEZ1"/>
<proteinExistence type="predicted"/>
<dbReference type="PROSITE" id="PS51029">
    <property type="entry name" value="MADF"/>
    <property type="match status" value="1"/>
</dbReference>
<dbReference type="KEGG" id="dpl:KGM_211239"/>
<accession>A0A212FEZ1</accession>
<protein>
    <submittedName>
        <fullName evidence="3">Ubiquinone biosynthesis monooxygenase COQ6 like protein</fullName>
    </submittedName>
</protein>
<keyword evidence="3" id="KW-0560">Oxidoreductase</keyword>